<proteinExistence type="predicted"/>
<keyword evidence="2" id="KW-1133">Transmembrane helix</keyword>
<protein>
    <recommendedName>
        <fullName evidence="5">Capsular associated protein</fullName>
    </recommendedName>
</protein>
<dbReference type="InParanoid" id="K5X543"/>
<evidence type="ECO:0000313" key="3">
    <source>
        <dbReference type="EMBL" id="EKM78303.1"/>
    </source>
</evidence>
<dbReference type="OMA" id="FSFCNAH"/>
<evidence type="ECO:0000256" key="2">
    <source>
        <dbReference type="SAM" id="Phobius"/>
    </source>
</evidence>
<evidence type="ECO:0008006" key="5">
    <source>
        <dbReference type="Google" id="ProtNLM"/>
    </source>
</evidence>
<feature type="region of interest" description="Disordered" evidence="1">
    <location>
        <begin position="1"/>
        <end position="33"/>
    </location>
</feature>
<sequence length="571" mass="62348">MSASTPMQRRRNPRISSPTTPHTHPAAAADNAARSPARTLGVSNRIWLVVVVVLATLLLLHRLLPHHTSDPLPSYASADLTPTNYLDPSSARPQNPFAFCPVHGPSDPLAAKYSTSLLTQTIITQGTGHRIQRVLKRALSGQPVTISIIGGSVSSCHGAGDDPISPKCYPSKFFDWWNTIFPHPATEITNGAMRRTNSDYFGFCSAHHLPDVTDLVIVELDSDDTPDEQKTMNFEFLIRSLLNRPDQPAVLVLGHFSTQIFRAHGLTGPDHWHGIVSQFYDVPYIGTKPLLYSDYLQNPKNIQKYFVDPILANPAGHTLLADVLIAYFQFMTCEAWDIAIGERVDPLKTDKSPGLFGGVGLRKGVPEPGDDDEEAYVDSNGERIIKPVKKSSSSSSSLNLAIPPGLMFPSQNDQHAFEEIVPYCVSANDLINPLPPSIFYGTGWLTHHPQSSATSQQDVEGGATAAHYFHSSLGQSRIRIPVIASHGDIGIYYLREGVGEGGEGSKVECWVDDNYPGRKEIGNEWQGEGVRATLTMIDHSVSKGSHYVECELVGDEGQGVPSFKLVGIFVN</sequence>
<name>K5X543_AGABU</name>
<dbReference type="HOGENOM" id="CLU_029715_0_0_1"/>
<feature type="transmembrane region" description="Helical" evidence="2">
    <location>
        <begin position="46"/>
        <end position="64"/>
    </location>
</feature>
<keyword evidence="2" id="KW-0812">Transmembrane</keyword>
<dbReference type="RefSeq" id="XP_007330830.1">
    <property type="nucleotide sequence ID" value="XM_007330768.1"/>
</dbReference>
<dbReference type="PANTHER" id="PTHR34407">
    <property type="entry name" value="EXPRESSED PROTEIN"/>
    <property type="match status" value="1"/>
</dbReference>
<organism evidence="3 4">
    <name type="scientific">Agaricus bisporus var. burnettii (strain JB137-S8 / ATCC MYA-4627 / FGSC 10392)</name>
    <name type="common">White button mushroom</name>
    <dbReference type="NCBI Taxonomy" id="597362"/>
    <lineage>
        <taxon>Eukaryota</taxon>
        <taxon>Fungi</taxon>
        <taxon>Dikarya</taxon>
        <taxon>Basidiomycota</taxon>
        <taxon>Agaricomycotina</taxon>
        <taxon>Agaricomycetes</taxon>
        <taxon>Agaricomycetidae</taxon>
        <taxon>Agaricales</taxon>
        <taxon>Agaricineae</taxon>
        <taxon>Agaricaceae</taxon>
        <taxon>Agaricus</taxon>
    </lineage>
</organism>
<evidence type="ECO:0000256" key="1">
    <source>
        <dbReference type="SAM" id="MobiDB-lite"/>
    </source>
</evidence>
<feature type="compositionally biased region" description="Low complexity" evidence="1">
    <location>
        <begin position="17"/>
        <end position="33"/>
    </location>
</feature>
<dbReference type="GeneID" id="18830318"/>
<dbReference type="SUPFAM" id="SSF52266">
    <property type="entry name" value="SGNH hydrolase"/>
    <property type="match status" value="1"/>
</dbReference>
<dbReference type="KEGG" id="abp:AGABI1DRAFT60422"/>
<dbReference type="eggNOG" id="ENOG502QQ3T">
    <property type="taxonomic scope" value="Eukaryota"/>
</dbReference>
<dbReference type="AlphaFoldDB" id="K5X543"/>
<dbReference type="STRING" id="597362.K5X543"/>
<dbReference type="OrthoDB" id="544608at2759"/>
<keyword evidence="4" id="KW-1185">Reference proteome</keyword>
<gene>
    <name evidence="3" type="ORF">AGABI1DRAFT_60422</name>
</gene>
<reference evidence="4" key="1">
    <citation type="journal article" date="2012" name="Proc. Natl. Acad. Sci. U.S.A.">
        <title>Genome sequence of the button mushroom Agaricus bisporus reveals mechanisms governing adaptation to a humic-rich ecological niche.</title>
        <authorList>
            <person name="Morin E."/>
            <person name="Kohler A."/>
            <person name="Baker A.R."/>
            <person name="Foulongne-Oriol M."/>
            <person name="Lombard V."/>
            <person name="Nagy L.G."/>
            <person name="Ohm R.A."/>
            <person name="Patyshakuliyeva A."/>
            <person name="Brun A."/>
            <person name="Aerts A.L."/>
            <person name="Bailey A.M."/>
            <person name="Billette C."/>
            <person name="Coutinho P.M."/>
            <person name="Deakin G."/>
            <person name="Doddapaneni H."/>
            <person name="Floudas D."/>
            <person name="Grimwood J."/>
            <person name="Hilden K."/>
            <person name="Kuees U."/>
            <person name="LaButti K.M."/>
            <person name="Lapidus A."/>
            <person name="Lindquist E.A."/>
            <person name="Lucas S.M."/>
            <person name="Murat C."/>
            <person name="Riley R.W."/>
            <person name="Salamov A.A."/>
            <person name="Schmutz J."/>
            <person name="Subramanian V."/>
            <person name="Woesten H.A.B."/>
            <person name="Xu J."/>
            <person name="Eastwood D.C."/>
            <person name="Foster G.D."/>
            <person name="Sonnenberg A.S."/>
            <person name="Cullen D."/>
            <person name="de Vries R.P."/>
            <person name="Lundell T."/>
            <person name="Hibbett D.S."/>
            <person name="Henrissat B."/>
            <person name="Burton K.S."/>
            <person name="Kerrigan R.W."/>
            <person name="Challen M.P."/>
            <person name="Grigoriev I.V."/>
            <person name="Martin F."/>
        </authorList>
    </citation>
    <scope>NUCLEOTIDE SEQUENCE [LARGE SCALE GENOMIC DNA]</scope>
    <source>
        <strain evidence="4">JB137-S8 / ATCC MYA-4627 / FGSC 10392</strain>
    </source>
</reference>
<evidence type="ECO:0000313" key="4">
    <source>
        <dbReference type="Proteomes" id="UP000008493"/>
    </source>
</evidence>
<dbReference type="PANTHER" id="PTHR34407:SF1">
    <property type="entry name" value="SGNH HYDROLASE-TYPE ESTERASE DOMAIN-CONTAINING PROTEIN"/>
    <property type="match status" value="1"/>
</dbReference>
<dbReference type="Proteomes" id="UP000008493">
    <property type="component" value="Unassembled WGS sequence"/>
</dbReference>
<dbReference type="EMBL" id="JH971392">
    <property type="protein sequence ID" value="EKM78303.1"/>
    <property type="molecule type" value="Genomic_DNA"/>
</dbReference>
<keyword evidence="2" id="KW-0472">Membrane</keyword>
<accession>K5X543</accession>
<dbReference type="CDD" id="cd00229">
    <property type="entry name" value="SGNH_hydrolase"/>
    <property type="match status" value="1"/>
</dbReference>